<accession>A0A495JBH2</accession>
<keyword evidence="3" id="KW-1185">Reference proteome</keyword>
<dbReference type="Gene3D" id="3.40.140.10">
    <property type="entry name" value="Cytidine Deaminase, domain 2"/>
    <property type="match status" value="1"/>
</dbReference>
<dbReference type="Pfam" id="PF00383">
    <property type="entry name" value="dCMP_cyt_deam_1"/>
    <property type="match status" value="1"/>
</dbReference>
<protein>
    <submittedName>
        <fullName evidence="2">Diaminohydroxyphosphoribosylaminopyrimidine deaminase</fullName>
    </submittedName>
</protein>
<reference evidence="2 3" key="1">
    <citation type="submission" date="2018-10" db="EMBL/GenBank/DDBJ databases">
        <title>Sequencing the genomes of 1000 actinobacteria strains.</title>
        <authorList>
            <person name="Klenk H.-P."/>
        </authorList>
    </citation>
    <scope>NUCLEOTIDE SEQUENCE [LARGE SCALE GENOMIC DNA]</scope>
    <source>
        <strain evidence="2 3">DSM 45175</strain>
    </source>
</reference>
<gene>
    <name evidence="2" type="ORF">BDK92_0574</name>
</gene>
<sequence>MTDHDRQWLEAAIALSYQSPPVSFAYAVGAVVVGPDGARLATGYSRETDPYVHAEEAALAKLTGADLSRATIYSSLEPCSTRRSRPRSCTQLILAAGIRRVVFALREPPLLADCHAVELLRTAGVEVVEFPDLADQVRAVNGHLLLPDQSP</sequence>
<comment type="caution">
    <text evidence="2">The sequence shown here is derived from an EMBL/GenBank/DDBJ whole genome shotgun (WGS) entry which is preliminary data.</text>
</comment>
<dbReference type="GO" id="GO:0003824">
    <property type="term" value="F:catalytic activity"/>
    <property type="evidence" value="ECO:0007669"/>
    <property type="project" value="InterPro"/>
</dbReference>
<evidence type="ECO:0000259" key="1">
    <source>
        <dbReference type="PROSITE" id="PS51747"/>
    </source>
</evidence>
<dbReference type="PROSITE" id="PS51747">
    <property type="entry name" value="CYT_DCMP_DEAMINASES_2"/>
    <property type="match status" value="1"/>
</dbReference>
<feature type="domain" description="CMP/dCMP-type deaminase" evidence="1">
    <location>
        <begin position="3"/>
        <end position="127"/>
    </location>
</feature>
<evidence type="ECO:0000313" key="3">
    <source>
        <dbReference type="Proteomes" id="UP000277671"/>
    </source>
</evidence>
<organism evidence="2 3">
    <name type="scientific">Micromonospora pisi</name>
    <dbReference type="NCBI Taxonomy" id="589240"/>
    <lineage>
        <taxon>Bacteria</taxon>
        <taxon>Bacillati</taxon>
        <taxon>Actinomycetota</taxon>
        <taxon>Actinomycetes</taxon>
        <taxon>Micromonosporales</taxon>
        <taxon>Micromonosporaceae</taxon>
        <taxon>Micromonospora</taxon>
    </lineage>
</organism>
<name>A0A495JBH2_9ACTN</name>
<evidence type="ECO:0000313" key="2">
    <source>
        <dbReference type="EMBL" id="RKR86350.1"/>
    </source>
</evidence>
<dbReference type="InterPro" id="IPR002125">
    <property type="entry name" value="CMP_dCMP_dom"/>
</dbReference>
<dbReference type="SUPFAM" id="SSF53927">
    <property type="entry name" value="Cytidine deaminase-like"/>
    <property type="match status" value="1"/>
</dbReference>
<dbReference type="RefSeq" id="WP_121154301.1">
    <property type="nucleotide sequence ID" value="NZ_RBKT01000001.1"/>
</dbReference>
<proteinExistence type="predicted"/>
<dbReference type="InterPro" id="IPR016193">
    <property type="entry name" value="Cytidine_deaminase-like"/>
</dbReference>
<dbReference type="OrthoDB" id="9800865at2"/>
<dbReference type="AlphaFoldDB" id="A0A495JBH2"/>
<dbReference type="Proteomes" id="UP000277671">
    <property type="component" value="Unassembled WGS sequence"/>
</dbReference>
<dbReference type="EMBL" id="RBKT01000001">
    <property type="protein sequence ID" value="RKR86350.1"/>
    <property type="molecule type" value="Genomic_DNA"/>
</dbReference>